<reference evidence="2 3" key="1">
    <citation type="submission" date="2017-03" db="EMBL/GenBank/DDBJ databases">
        <title>Widespread Adenine N6-methylation of Active Genes in Fungi.</title>
        <authorList>
            <consortium name="DOE Joint Genome Institute"/>
            <person name="Mondo S.J."/>
            <person name="Dannebaum R.O."/>
            <person name="Kuo R.C."/>
            <person name="Louie K.B."/>
            <person name="Bewick A.J."/>
            <person name="Labutti K."/>
            <person name="Haridas S."/>
            <person name="Kuo A."/>
            <person name="Salamov A."/>
            <person name="Ahrendt S.R."/>
            <person name="Lau R."/>
            <person name="Bowen B.P."/>
            <person name="Lipzen A."/>
            <person name="Sullivan W."/>
            <person name="Andreopoulos W.B."/>
            <person name="Clum A."/>
            <person name="Lindquist E."/>
            <person name="Daum C."/>
            <person name="Northen T.R."/>
            <person name="Ramamoorthy G."/>
            <person name="Schmitz R.J."/>
            <person name="Gryganskyi A."/>
            <person name="Culley D."/>
            <person name="Magnuson J."/>
            <person name="James T.Y."/>
            <person name="O'Malley M.A."/>
            <person name="Stajich J.E."/>
            <person name="Spatafora J.W."/>
            <person name="Visel A."/>
            <person name="Grigoriev I.V."/>
        </authorList>
    </citation>
    <scope>NUCLEOTIDE SEQUENCE [LARGE SCALE GENOMIC DNA]</scope>
    <source>
        <strain evidence="2 3">NRRL Y-17943</strain>
    </source>
</reference>
<feature type="compositionally biased region" description="Acidic residues" evidence="1">
    <location>
        <begin position="390"/>
        <end position="407"/>
    </location>
</feature>
<evidence type="ECO:0000313" key="3">
    <source>
        <dbReference type="Proteomes" id="UP000193218"/>
    </source>
</evidence>
<sequence>MSEHPLSGSPSHLFFSRPLPLDLLPRVALHLANTSQPISQTTLARIARCSKKLYLIAQPLLYSTFYLDDESSAYLLDNFITLDRVYDGGADFPPYMFETFHDLHPIDMPPHLRILYNLWNVRTLVIKTTPYGQGTSHFARMVERLSADHITLLPKLKRIVIARSALERISRAEKVGKRLGSELISSLSLASRPAYLCVDIPSKPPRDFTLDEREPGAGPSFRFLSRSNLIIDISEMKGLKQSTCHLHSDITAPIAIRGALNNLCFEDDYLSEQAFVFNDEDDDGRESDIFLQSAAVKVVEQIRLSITQAIDPRPQVVPIPTWIPTAPTEPPPDDASPLSESRRQWFAQRFPNSVDPAPEAQAAVTGPGTSDPRLSDGPPTTQTIGNTGLTDDDQSTSTEEDDDEPEQDLSGTSFVIWLPGWILVEPIESIIKEWLEERYSCSHDVQTLEQLVTFVSRGSVKAQCGACDRDL</sequence>
<dbReference type="AlphaFoldDB" id="A0A1Y1UH89"/>
<feature type="compositionally biased region" description="Polar residues" evidence="1">
    <location>
        <begin position="378"/>
        <end position="389"/>
    </location>
</feature>
<dbReference type="GeneID" id="33554692"/>
<evidence type="ECO:0000256" key="1">
    <source>
        <dbReference type="SAM" id="MobiDB-lite"/>
    </source>
</evidence>
<dbReference type="Proteomes" id="UP000193218">
    <property type="component" value="Unassembled WGS sequence"/>
</dbReference>
<proteinExistence type="predicted"/>
<organism evidence="2 3">
    <name type="scientific">Kockovaella imperatae</name>
    <dbReference type="NCBI Taxonomy" id="4999"/>
    <lineage>
        <taxon>Eukaryota</taxon>
        <taxon>Fungi</taxon>
        <taxon>Dikarya</taxon>
        <taxon>Basidiomycota</taxon>
        <taxon>Agaricomycotina</taxon>
        <taxon>Tremellomycetes</taxon>
        <taxon>Tremellales</taxon>
        <taxon>Cuniculitremaceae</taxon>
        <taxon>Kockovaella</taxon>
    </lineage>
</organism>
<dbReference type="InParanoid" id="A0A1Y1UH89"/>
<evidence type="ECO:0000313" key="2">
    <source>
        <dbReference type="EMBL" id="ORX36856.1"/>
    </source>
</evidence>
<protein>
    <submittedName>
        <fullName evidence="2">Uncharacterized protein</fullName>
    </submittedName>
</protein>
<name>A0A1Y1UH89_9TREE</name>
<accession>A0A1Y1UH89</accession>
<dbReference type="EMBL" id="NBSH01000007">
    <property type="protein sequence ID" value="ORX36856.1"/>
    <property type="molecule type" value="Genomic_DNA"/>
</dbReference>
<gene>
    <name evidence="2" type="ORF">BD324DRAFT_473245</name>
</gene>
<dbReference type="RefSeq" id="XP_021870925.1">
    <property type="nucleotide sequence ID" value="XM_022012884.1"/>
</dbReference>
<keyword evidence="3" id="KW-1185">Reference proteome</keyword>
<feature type="region of interest" description="Disordered" evidence="1">
    <location>
        <begin position="316"/>
        <end position="411"/>
    </location>
</feature>
<comment type="caution">
    <text evidence="2">The sequence shown here is derived from an EMBL/GenBank/DDBJ whole genome shotgun (WGS) entry which is preliminary data.</text>
</comment>